<reference evidence="2" key="1">
    <citation type="journal article" date="2019" name="Int. J. Syst. Evol. Microbiol.">
        <title>The Global Catalogue of Microorganisms (GCM) 10K type strain sequencing project: providing services to taxonomists for standard genome sequencing and annotation.</title>
        <authorList>
            <consortium name="The Broad Institute Genomics Platform"/>
            <consortium name="The Broad Institute Genome Sequencing Center for Infectious Disease"/>
            <person name="Wu L."/>
            <person name="Ma J."/>
        </authorList>
    </citation>
    <scope>NUCLEOTIDE SEQUENCE [LARGE SCALE GENOMIC DNA]</scope>
    <source>
        <strain evidence="2">CCUG 55074</strain>
    </source>
</reference>
<dbReference type="EMBL" id="JBHTLQ010000012">
    <property type="protein sequence ID" value="MFD1190405.1"/>
    <property type="molecule type" value="Genomic_DNA"/>
</dbReference>
<dbReference type="Proteomes" id="UP001597216">
    <property type="component" value="Unassembled WGS sequence"/>
</dbReference>
<accession>A0ABW3T1A7</accession>
<evidence type="ECO:0008006" key="3">
    <source>
        <dbReference type="Google" id="ProtNLM"/>
    </source>
</evidence>
<organism evidence="1 2">
    <name type="scientific">Phenylobacterium conjunctum</name>
    <dbReference type="NCBI Taxonomy" id="1298959"/>
    <lineage>
        <taxon>Bacteria</taxon>
        <taxon>Pseudomonadati</taxon>
        <taxon>Pseudomonadota</taxon>
        <taxon>Alphaproteobacteria</taxon>
        <taxon>Caulobacterales</taxon>
        <taxon>Caulobacteraceae</taxon>
        <taxon>Phenylobacterium</taxon>
    </lineage>
</organism>
<dbReference type="RefSeq" id="WP_377353146.1">
    <property type="nucleotide sequence ID" value="NZ_JBHTLQ010000012.1"/>
</dbReference>
<dbReference type="PROSITE" id="PS51257">
    <property type="entry name" value="PROKAR_LIPOPROTEIN"/>
    <property type="match status" value="1"/>
</dbReference>
<comment type="caution">
    <text evidence="1">The sequence shown here is derived from an EMBL/GenBank/DDBJ whole genome shotgun (WGS) entry which is preliminary data.</text>
</comment>
<sequence length="125" mass="13328">MGTKTILPLLLVLGLGACGREAGAPTSAGVCWRMVEGLNGKPDFRPLVSGIENLESCAGRLEGLRLEHGQPLVGAYQGRYIYVSEAEISVADGPKAQRYRIFSPAQRAQIQAGFETLKKRAAGAE</sequence>
<proteinExistence type="predicted"/>
<evidence type="ECO:0000313" key="2">
    <source>
        <dbReference type="Proteomes" id="UP001597216"/>
    </source>
</evidence>
<keyword evidence="2" id="KW-1185">Reference proteome</keyword>
<gene>
    <name evidence="1" type="ORF">ACFQ27_07415</name>
</gene>
<name>A0ABW3T1A7_9CAUL</name>
<protein>
    <recommendedName>
        <fullName evidence="3">Lipoprotein</fullName>
    </recommendedName>
</protein>
<evidence type="ECO:0000313" key="1">
    <source>
        <dbReference type="EMBL" id="MFD1190405.1"/>
    </source>
</evidence>